<keyword evidence="2 5" id="KW-0436">Ligase</keyword>
<protein>
    <submittedName>
        <fullName evidence="5">Acyl-coenzyme A synthetase/AMP-(Fatty) acid ligase/predicted transcriptional regulator</fullName>
    </submittedName>
    <submittedName>
        <fullName evidence="6">Winged helix-turn-helix transcriptional regulator</fullName>
    </submittedName>
</protein>
<evidence type="ECO:0000259" key="4">
    <source>
        <dbReference type="Pfam" id="PF13193"/>
    </source>
</evidence>
<accession>A0A840SBM8</accession>
<dbReference type="KEGG" id="trc:DYE49_10955"/>
<dbReference type="SUPFAM" id="SSF56801">
    <property type="entry name" value="Acetyl-CoA synthetase-like"/>
    <property type="match status" value="1"/>
</dbReference>
<evidence type="ECO:0000259" key="3">
    <source>
        <dbReference type="Pfam" id="PF00501"/>
    </source>
</evidence>
<dbReference type="Pfam" id="PF00501">
    <property type="entry name" value="AMP-binding"/>
    <property type="match status" value="1"/>
</dbReference>
<evidence type="ECO:0000256" key="1">
    <source>
        <dbReference type="ARBA" id="ARBA00006432"/>
    </source>
</evidence>
<dbReference type="EMBL" id="JACHFR010000002">
    <property type="protein sequence ID" value="MBB5219167.1"/>
    <property type="molecule type" value="Genomic_DNA"/>
</dbReference>
<dbReference type="PANTHER" id="PTHR43201:SF5">
    <property type="entry name" value="MEDIUM-CHAIN ACYL-COA LIGASE ACSF2, MITOCHONDRIAL"/>
    <property type="match status" value="1"/>
</dbReference>
<dbReference type="InterPro" id="IPR000873">
    <property type="entry name" value="AMP-dep_synth/lig_dom"/>
</dbReference>
<dbReference type="Gene3D" id="3.40.50.12780">
    <property type="entry name" value="N-terminal domain of ligase-like"/>
    <property type="match status" value="1"/>
</dbReference>
<dbReference type="InterPro" id="IPR042099">
    <property type="entry name" value="ANL_N_sf"/>
</dbReference>
<dbReference type="Gene3D" id="1.10.10.10">
    <property type="entry name" value="Winged helix-like DNA-binding domain superfamily/Winged helix DNA-binding domain"/>
    <property type="match status" value="1"/>
</dbReference>
<dbReference type="InterPro" id="IPR036388">
    <property type="entry name" value="WH-like_DNA-bd_sf"/>
</dbReference>
<evidence type="ECO:0000313" key="5">
    <source>
        <dbReference type="EMBL" id="MBB5219167.1"/>
    </source>
</evidence>
<comment type="similarity">
    <text evidence="1">Belongs to the ATP-dependent AMP-binding enzyme family.</text>
</comment>
<name>A0A840SBM8_9SPIR</name>
<keyword evidence="7" id="KW-1185">Reference proteome</keyword>
<proteinExistence type="inferred from homology"/>
<feature type="domain" description="AMP-dependent synthetase/ligase" evidence="3">
    <location>
        <begin position="91"/>
        <end position="463"/>
    </location>
</feature>
<dbReference type="CDD" id="cd04433">
    <property type="entry name" value="AFD_class_I"/>
    <property type="match status" value="1"/>
</dbReference>
<evidence type="ECO:0000256" key="2">
    <source>
        <dbReference type="ARBA" id="ARBA00022598"/>
    </source>
</evidence>
<dbReference type="Gene3D" id="3.30.300.30">
    <property type="match status" value="1"/>
</dbReference>
<dbReference type="Proteomes" id="UP000593591">
    <property type="component" value="Chromosome"/>
</dbReference>
<reference evidence="6 8" key="1">
    <citation type="submission" date="2018-08" db="EMBL/GenBank/DDBJ databases">
        <title>The first complete genome of Treponema rectale (CHPAT), a commensal spirochete of the bovine rectum.</title>
        <authorList>
            <person name="Staton G.J."/>
            <person name="Clegg S.R."/>
            <person name="Carter S.D."/>
            <person name="Radford A.D."/>
            <person name="Darby A."/>
            <person name="Hall N."/>
            <person name="Birtles R.J."/>
            <person name="Evans N.J."/>
        </authorList>
    </citation>
    <scope>NUCLEOTIDE SEQUENCE [LARGE SCALE GENOMIC DNA]</scope>
    <source>
        <strain evidence="6 8">CHPA</strain>
    </source>
</reference>
<dbReference type="AlphaFoldDB" id="A0A840SBM8"/>
<dbReference type="PANTHER" id="PTHR43201">
    <property type="entry name" value="ACYL-COA SYNTHETASE"/>
    <property type="match status" value="1"/>
</dbReference>
<dbReference type="Pfam" id="PF13193">
    <property type="entry name" value="AMP-binding_C"/>
    <property type="match status" value="1"/>
</dbReference>
<dbReference type="GO" id="GO:0031956">
    <property type="term" value="F:medium-chain fatty acid-CoA ligase activity"/>
    <property type="evidence" value="ECO:0007669"/>
    <property type="project" value="TreeGrafter"/>
</dbReference>
<dbReference type="GO" id="GO:0006631">
    <property type="term" value="P:fatty acid metabolic process"/>
    <property type="evidence" value="ECO:0007669"/>
    <property type="project" value="TreeGrafter"/>
</dbReference>
<dbReference type="EMBL" id="CP031517">
    <property type="protein sequence ID" value="QOS40936.1"/>
    <property type="molecule type" value="Genomic_DNA"/>
</dbReference>
<evidence type="ECO:0000313" key="8">
    <source>
        <dbReference type="Proteomes" id="UP000593591"/>
    </source>
</evidence>
<dbReference type="InterPro" id="IPR045851">
    <property type="entry name" value="AMP-bd_C_sf"/>
</dbReference>
<reference evidence="5 7" key="2">
    <citation type="submission" date="2020-08" db="EMBL/GenBank/DDBJ databases">
        <title>Genomic Encyclopedia of Type Strains, Phase IV (KMG-IV): sequencing the most valuable type-strain genomes for metagenomic binning, comparative biology and taxonomic classification.</title>
        <authorList>
            <person name="Goeker M."/>
        </authorList>
    </citation>
    <scope>NUCLEOTIDE SEQUENCE [LARGE SCALE GENOMIC DNA]</scope>
    <source>
        <strain evidence="5 7">DSM 103679</strain>
    </source>
</reference>
<feature type="domain" description="AMP-binding enzyme C-terminal" evidence="4">
    <location>
        <begin position="520"/>
        <end position="596"/>
    </location>
</feature>
<evidence type="ECO:0000313" key="7">
    <source>
        <dbReference type="Proteomes" id="UP000578697"/>
    </source>
</evidence>
<organism evidence="5 7">
    <name type="scientific">Treponema rectale</name>
    <dbReference type="NCBI Taxonomy" id="744512"/>
    <lineage>
        <taxon>Bacteria</taxon>
        <taxon>Pseudomonadati</taxon>
        <taxon>Spirochaetota</taxon>
        <taxon>Spirochaetia</taxon>
        <taxon>Spirochaetales</taxon>
        <taxon>Treponemataceae</taxon>
        <taxon>Treponema</taxon>
    </lineage>
</organism>
<dbReference type="RefSeq" id="WP_184652588.1">
    <property type="nucleotide sequence ID" value="NZ_JACHFR010000002.1"/>
</dbReference>
<dbReference type="Proteomes" id="UP000578697">
    <property type="component" value="Unassembled WGS sequence"/>
</dbReference>
<dbReference type="Pfam" id="PF13412">
    <property type="entry name" value="HTH_24"/>
    <property type="match status" value="1"/>
</dbReference>
<dbReference type="SUPFAM" id="SSF46785">
    <property type="entry name" value="Winged helix' DNA-binding domain"/>
    <property type="match status" value="1"/>
</dbReference>
<evidence type="ECO:0000313" key="6">
    <source>
        <dbReference type="EMBL" id="QOS40936.1"/>
    </source>
</evidence>
<dbReference type="InterPro" id="IPR025110">
    <property type="entry name" value="AMP-bd_C"/>
</dbReference>
<gene>
    <name evidence="6" type="ORF">DYE49_10955</name>
    <name evidence="5" type="ORF">HNP77_001536</name>
</gene>
<sequence length="618" mass="69770">MKLTQTKKSDILQKILQSISSKPSISFKELAVHCKLTRQTVSNYVKELINSGKLIKNKGEMHTNEMINRTYDDRMFRDTFEHEYTWLNGFMRNVRRYSKSTALIDPDQNLTLTYEQLNSEANKFAAALKNAGLGKNDVVMAALRNSPSFAISYIAPRKIGAILLAANAQLAAGEMALLIDHNKPKAIIYSANASEVVTQAVKLSEHKPAVVILADNIEKISVPEGQISYGDFIKSMPDTDPQMECRPHIYDEVLRLCTSGTTALPKSVPINDINEVLSAHDVIMQYPLSRLDRTLNMTPWFHRGGCHCAGPGPAFYVGASIVVMRNFKPQTVLDWTSKYKITFLMGAPANLEMLSKIQERDKKDISSLKGIITMGAPLSRSDCIRYSNALTPNIFNGYGTTETFWNSFLRPYDLPDGAGSVGSSCIDDEVRVVKIYEDRRAEPEEMEEHDRISEGEIIIKSPAKSSCSYYKNEKITQERYYKGWYYTGDTGTWDENWVVTIRGRKDDMMVVSGENIYPTQIEEAVNEHPKVKDCIVTSVPDKIRGQAVAAYIVAEDPSVTIEEISEFCKNSPMLSKYKRPRYYAIIKEIPRTATGKKMHYQMKERAKIDLETGFLRRG</sequence>
<dbReference type="InterPro" id="IPR036390">
    <property type="entry name" value="WH_DNA-bd_sf"/>
</dbReference>